<dbReference type="AlphaFoldDB" id="A0AAU9CCX2"/>
<dbReference type="SUPFAM" id="SSF49452">
    <property type="entry name" value="Starch-binding domain-like"/>
    <property type="match status" value="1"/>
</dbReference>
<dbReference type="KEGG" id="fax:FUAX_00050"/>
<gene>
    <name evidence="3" type="ORF">FUAX_00050</name>
</gene>
<sequence length="568" mass="65521">MMRRTNKKLIARIWKRAKRHAPLLLAGGVWAGLISSSGCASQRALTGGPKDTIPPMIESSTPPNLSTNFNGKKVRIQFDEYVQLKNAKKDLIITPSSENEYDIKLKGGRTFEITFDQPLDSNTTYTLNFQEVVQDVTEKNVLAENVFTFSTGPELDSMFLHGKVKDLLTNQPEEGAVVALYRSDDTLNIFNSKPLYFTKTDKEGIYTLAHIREGKYMLYTYQDKNQNLIFDPKKEKAGFHDGIIELNHEFDSLKLSIVDVNMDSLYTTKSLISGTYFVTSFNKPIKSYRTEFDVQEIFLPNNLLEDNKTIRFYNTRNMTEEDSLRVKVTAMDSVHNEITYETFVKFRETKRKKAKLEQKSGEQSRRYISNDFSNWYWFSKPIEKVNYDSAYFFYDSLNVLPITEEDFTWNDTRNIVSLRKNLELDTIIHPDTVEAPIFKTVKLNLKEGTFVSIEQDSATAIDKSYSFAQSENVGSILGKIITDEKSYILQLLDDRYNLIDERINPKDYAFLNVDPGKYYLRILVDKDGSGEWDPGNIMEVIPPEPVYFYPGLIVIRANWERTGIDMQF</sequence>
<evidence type="ECO:0000313" key="4">
    <source>
        <dbReference type="Proteomes" id="UP001348817"/>
    </source>
</evidence>
<protein>
    <recommendedName>
        <fullName evidence="2">SbsA Ig-like domain-containing protein</fullName>
    </recommendedName>
</protein>
<keyword evidence="1" id="KW-0732">Signal</keyword>
<proteinExistence type="predicted"/>
<dbReference type="EMBL" id="AP025314">
    <property type="protein sequence ID" value="BDD07573.1"/>
    <property type="molecule type" value="Genomic_DNA"/>
</dbReference>
<dbReference type="Proteomes" id="UP001348817">
    <property type="component" value="Chromosome"/>
</dbReference>
<dbReference type="InterPro" id="IPR013784">
    <property type="entry name" value="Carb-bd-like_fold"/>
</dbReference>
<feature type="domain" description="SbsA Ig-like" evidence="2">
    <location>
        <begin position="51"/>
        <end position="151"/>
    </location>
</feature>
<evidence type="ECO:0000259" key="2">
    <source>
        <dbReference type="Pfam" id="PF13205"/>
    </source>
</evidence>
<dbReference type="GO" id="GO:0030246">
    <property type="term" value="F:carbohydrate binding"/>
    <property type="evidence" value="ECO:0007669"/>
    <property type="project" value="InterPro"/>
</dbReference>
<organism evidence="3 4">
    <name type="scientific">Fulvitalea axinellae</name>
    <dbReference type="NCBI Taxonomy" id="1182444"/>
    <lineage>
        <taxon>Bacteria</taxon>
        <taxon>Pseudomonadati</taxon>
        <taxon>Bacteroidota</taxon>
        <taxon>Cytophagia</taxon>
        <taxon>Cytophagales</taxon>
        <taxon>Persicobacteraceae</taxon>
        <taxon>Fulvitalea</taxon>
    </lineage>
</organism>
<evidence type="ECO:0000313" key="3">
    <source>
        <dbReference type="EMBL" id="BDD07573.1"/>
    </source>
</evidence>
<keyword evidence="4" id="KW-1185">Reference proteome</keyword>
<name>A0AAU9CCX2_9BACT</name>
<dbReference type="Pfam" id="PF13205">
    <property type="entry name" value="Big_5"/>
    <property type="match status" value="1"/>
</dbReference>
<reference evidence="3 4" key="1">
    <citation type="submission" date="2021-12" db="EMBL/GenBank/DDBJ databases">
        <title>Genome sequencing of bacteria with rrn-lacking chromosome and rrn-plasmid.</title>
        <authorList>
            <person name="Anda M."/>
            <person name="Iwasaki W."/>
        </authorList>
    </citation>
    <scope>NUCLEOTIDE SEQUENCE [LARGE SCALE GENOMIC DNA]</scope>
    <source>
        <strain evidence="3 4">DSM 100852</strain>
    </source>
</reference>
<accession>A0AAU9CCX2</accession>
<evidence type="ECO:0000256" key="1">
    <source>
        <dbReference type="ARBA" id="ARBA00022729"/>
    </source>
</evidence>
<dbReference type="InterPro" id="IPR032812">
    <property type="entry name" value="SbsA_Ig"/>
</dbReference>